<proteinExistence type="predicted"/>
<reference evidence="1 2" key="1">
    <citation type="journal article" date="2014" name="PLoS Genet.">
        <title>Analysis of the Phlebiopsis gigantea genome, transcriptome and secretome provides insight into its pioneer colonization strategies of wood.</title>
        <authorList>
            <person name="Hori C."/>
            <person name="Ishida T."/>
            <person name="Igarashi K."/>
            <person name="Samejima M."/>
            <person name="Suzuki H."/>
            <person name="Master E."/>
            <person name="Ferreira P."/>
            <person name="Ruiz-Duenas F.J."/>
            <person name="Held B."/>
            <person name="Canessa P."/>
            <person name="Larrondo L.F."/>
            <person name="Schmoll M."/>
            <person name="Druzhinina I.S."/>
            <person name="Kubicek C.P."/>
            <person name="Gaskell J.A."/>
            <person name="Kersten P."/>
            <person name="St John F."/>
            <person name="Glasner J."/>
            <person name="Sabat G."/>
            <person name="Splinter BonDurant S."/>
            <person name="Syed K."/>
            <person name="Yadav J."/>
            <person name="Mgbeahuruike A.C."/>
            <person name="Kovalchuk A."/>
            <person name="Asiegbu F.O."/>
            <person name="Lackner G."/>
            <person name="Hoffmeister D."/>
            <person name="Rencoret J."/>
            <person name="Gutierrez A."/>
            <person name="Sun H."/>
            <person name="Lindquist E."/>
            <person name="Barry K."/>
            <person name="Riley R."/>
            <person name="Grigoriev I.V."/>
            <person name="Henrissat B."/>
            <person name="Kues U."/>
            <person name="Berka R.M."/>
            <person name="Martinez A.T."/>
            <person name="Covert S.F."/>
            <person name="Blanchette R.A."/>
            <person name="Cullen D."/>
        </authorList>
    </citation>
    <scope>NUCLEOTIDE SEQUENCE [LARGE SCALE GENOMIC DNA]</scope>
    <source>
        <strain evidence="1 2">11061_1 CR5-6</strain>
    </source>
</reference>
<dbReference type="AlphaFoldDB" id="A0A0C3NYE8"/>
<evidence type="ECO:0000313" key="2">
    <source>
        <dbReference type="Proteomes" id="UP000053257"/>
    </source>
</evidence>
<evidence type="ECO:0000313" key="1">
    <source>
        <dbReference type="EMBL" id="KIP10479.1"/>
    </source>
</evidence>
<protein>
    <submittedName>
        <fullName evidence="1">Uncharacterized protein</fullName>
    </submittedName>
</protein>
<gene>
    <name evidence="1" type="ORF">PHLGIDRAFT_231085</name>
</gene>
<sequence>MRFRAKRSTYRSSISNPLHRHTHTALIPPSLEPVSRPPSSCLSRYRPAQCATIALAKLSLLLVVRGTGGAPTSLSLIPTIISPRPFLSYLLGLTSQAWFVRFTRLRPYLRKSQGPRLPRNAILRAVNHVLALAGTHFTLWASFRVSSGDIYLPKKPTTVAGSPDEYHASGVPQISVNAAL</sequence>
<accession>A0A0C3NYE8</accession>
<dbReference type="HOGENOM" id="CLU_1496768_0_0_1"/>
<keyword evidence="2" id="KW-1185">Reference proteome</keyword>
<dbReference type="EMBL" id="KN840454">
    <property type="protein sequence ID" value="KIP10479.1"/>
    <property type="molecule type" value="Genomic_DNA"/>
</dbReference>
<name>A0A0C3NYE8_PHLG1</name>
<dbReference type="Proteomes" id="UP000053257">
    <property type="component" value="Unassembled WGS sequence"/>
</dbReference>
<organism evidence="1 2">
    <name type="scientific">Phlebiopsis gigantea (strain 11061_1 CR5-6)</name>
    <name type="common">White-rot fungus</name>
    <name type="synonym">Peniophora gigantea</name>
    <dbReference type="NCBI Taxonomy" id="745531"/>
    <lineage>
        <taxon>Eukaryota</taxon>
        <taxon>Fungi</taxon>
        <taxon>Dikarya</taxon>
        <taxon>Basidiomycota</taxon>
        <taxon>Agaricomycotina</taxon>
        <taxon>Agaricomycetes</taxon>
        <taxon>Polyporales</taxon>
        <taxon>Phanerochaetaceae</taxon>
        <taxon>Phlebiopsis</taxon>
    </lineage>
</organism>